<gene>
    <name evidence="2" type="ORF">H9727_05585</name>
</gene>
<sequence>MIIVQEVKTKKGMRTFADYPFRLYKDNPCYVPSFRSDEENIADPKKNPNLEDSEIRCFLAYKDGRLAGRIAGIIQKKYNKVSGRKCIRFSRFDCIDDEQVAAALLKAVEDYGREKGMDTIHGPWGFNDQDREGLLTYGFDRRATYCTNYNYPYYEKLVKSQGFTDESEWLEYDFVIPDKVDERIARIADRLKDKFKVREVADDGPMRKLIKIYGRRAIALVNEAYASLDCYVAVEGRAVDAVLDQFATVINTRYFSLLVNEKDEVVGMAVMLPSLCEAIKKSDGRLFPFGFIRVLKAIKKPKELEMALIAVRPDYQKTGINSLMISRIMKNLLEDKIEKVESNPELVSNTAVQSQWSSMEKKIIKRRKCFTKSIAESAAQREAAATE</sequence>
<evidence type="ECO:0000313" key="3">
    <source>
        <dbReference type="Proteomes" id="UP000824132"/>
    </source>
</evidence>
<dbReference type="InterPro" id="IPR039968">
    <property type="entry name" value="BcerS-like"/>
</dbReference>
<name>A0A9D2CZH5_9FIRM</name>
<dbReference type="PANTHER" id="PTHR41368:SF1">
    <property type="entry name" value="PROTEIN YGHO"/>
    <property type="match status" value="1"/>
</dbReference>
<dbReference type="Gene3D" id="3.40.630.30">
    <property type="match status" value="1"/>
</dbReference>
<dbReference type="Pfam" id="PF00583">
    <property type="entry name" value="Acetyltransf_1"/>
    <property type="match status" value="1"/>
</dbReference>
<protein>
    <submittedName>
        <fullName evidence="2">GNAT family N-acetyltransferase</fullName>
    </submittedName>
</protein>
<reference evidence="2" key="2">
    <citation type="submission" date="2021-04" db="EMBL/GenBank/DDBJ databases">
        <authorList>
            <person name="Gilroy R."/>
        </authorList>
    </citation>
    <scope>NUCLEOTIDE SEQUENCE</scope>
    <source>
        <strain evidence="2">CHK187-5294</strain>
    </source>
</reference>
<dbReference type="Proteomes" id="UP000824132">
    <property type="component" value="Unassembled WGS sequence"/>
</dbReference>
<reference evidence="2" key="1">
    <citation type="journal article" date="2021" name="PeerJ">
        <title>Extensive microbial diversity within the chicken gut microbiome revealed by metagenomics and culture.</title>
        <authorList>
            <person name="Gilroy R."/>
            <person name="Ravi A."/>
            <person name="Getino M."/>
            <person name="Pursley I."/>
            <person name="Horton D.L."/>
            <person name="Alikhan N.F."/>
            <person name="Baker D."/>
            <person name="Gharbi K."/>
            <person name="Hall N."/>
            <person name="Watson M."/>
            <person name="Adriaenssens E.M."/>
            <person name="Foster-Nyarko E."/>
            <person name="Jarju S."/>
            <person name="Secka A."/>
            <person name="Antonio M."/>
            <person name="Oren A."/>
            <person name="Chaudhuri R.R."/>
            <person name="La Ragione R."/>
            <person name="Hildebrand F."/>
            <person name="Pallen M.J."/>
        </authorList>
    </citation>
    <scope>NUCLEOTIDE SEQUENCE</scope>
    <source>
        <strain evidence="2">CHK187-5294</strain>
    </source>
</reference>
<dbReference type="EMBL" id="DXCL01000029">
    <property type="protein sequence ID" value="HIZ03740.1"/>
    <property type="molecule type" value="Genomic_DNA"/>
</dbReference>
<dbReference type="CDD" id="cd04301">
    <property type="entry name" value="NAT_SF"/>
    <property type="match status" value="1"/>
</dbReference>
<dbReference type="AlphaFoldDB" id="A0A9D2CZH5"/>
<feature type="domain" description="N-acetyltransferase" evidence="1">
    <location>
        <begin position="246"/>
        <end position="342"/>
    </location>
</feature>
<evidence type="ECO:0000259" key="1">
    <source>
        <dbReference type="Pfam" id="PF00583"/>
    </source>
</evidence>
<dbReference type="GO" id="GO:0016747">
    <property type="term" value="F:acyltransferase activity, transferring groups other than amino-acyl groups"/>
    <property type="evidence" value="ECO:0007669"/>
    <property type="project" value="InterPro"/>
</dbReference>
<organism evidence="2 3">
    <name type="scientific">Candidatus Borkfalkia avistercoris</name>
    <dbReference type="NCBI Taxonomy" id="2838504"/>
    <lineage>
        <taxon>Bacteria</taxon>
        <taxon>Bacillati</taxon>
        <taxon>Bacillota</taxon>
        <taxon>Clostridia</taxon>
        <taxon>Christensenellales</taxon>
        <taxon>Christensenellaceae</taxon>
        <taxon>Candidatus Borkfalkia</taxon>
    </lineage>
</organism>
<accession>A0A9D2CZH5</accession>
<proteinExistence type="predicted"/>
<dbReference type="InterPro" id="IPR016181">
    <property type="entry name" value="Acyl_CoA_acyltransferase"/>
</dbReference>
<evidence type="ECO:0000313" key="2">
    <source>
        <dbReference type="EMBL" id="HIZ03740.1"/>
    </source>
</evidence>
<dbReference type="SUPFAM" id="SSF55729">
    <property type="entry name" value="Acyl-CoA N-acyltransferases (Nat)"/>
    <property type="match status" value="1"/>
</dbReference>
<dbReference type="PANTHER" id="PTHR41368">
    <property type="entry name" value="PROTEIN YGHO"/>
    <property type="match status" value="1"/>
</dbReference>
<dbReference type="InterPro" id="IPR000182">
    <property type="entry name" value="GNAT_dom"/>
</dbReference>
<comment type="caution">
    <text evidence="2">The sequence shown here is derived from an EMBL/GenBank/DDBJ whole genome shotgun (WGS) entry which is preliminary data.</text>
</comment>